<name>A0A8T0PBQ7_PANVG</name>
<dbReference type="PANTHER" id="PTHR33573:SF35">
    <property type="entry name" value="CASP-LIKE PROTEIN 4U1"/>
    <property type="match status" value="1"/>
</dbReference>
<keyword evidence="5 8" id="KW-0812">Transmembrane</keyword>
<dbReference type="GO" id="GO:0005886">
    <property type="term" value="C:plasma membrane"/>
    <property type="evidence" value="ECO:0007669"/>
    <property type="project" value="UniProtKB-SubCell"/>
</dbReference>
<keyword evidence="6 8" id="KW-1133">Transmembrane helix</keyword>
<dbReference type="OrthoDB" id="691305at2759"/>
<dbReference type="AlphaFoldDB" id="A0A8T0PBQ7"/>
<evidence type="ECO:0000256" key="8">
    <source>
        <dbReference type="RuleBase" id="RU361233"/>
    </source>
</evidence>
<dbReference type="EMBL" id="CM029052">
    <property type="protein sequence ID" value="KAG2559253.1"/>
    <property type="molecule type" value="Genomic_DNA"/>
</dbReference>
<evidence type="ECO:0000256" key="5">
    <source>
        <dbReference type="ARBA" id="ARBA00022692"/>
    </source>
</evidence>
<dbReference type="InterPro" id="IPR006702">
    <property type="entry name" value="CASP_dom"/>
</dbReference>
<keyword evidence="7 8" id="KW-0472">Membrane</keyword>
<reference evidence="10" key="1">
    <citation type="submission" date="2020-05" db="EMBL/GenBank/DDBJ databases">
        <title>WGS assembly of Panicum virgatum.</title>
        <authorList>
            <person name="Lovell J.T."/>
            <person name="Jenkins J."/>
            <person name="Shu S."/>
            <person name="Juenger T.E."/>
            <person name="Schmutz J."/>
        </authorList>
    </citation>
    <scope>NUCLEOTIDE SEQUENCE</scope>
    <source>
        <strain evidence="10">AP13</strain>
    </source>
</reference>
<comment type="subunit">
    <text evidence="3 8">Homodimer and heterodimers.</text>
</comment>
<protein>
    <recommendedName>
        <fullName evidence="8">CASP-like protein</fullName>
    </recommendedName>
</protein>
<comment type="caution">
    <text evidence="10">The sequence shown here is derived from an EMBL/GenBank/DDBJ whole genome shotgun (WGS) entry which is preliminary data.</text>
</comment>
<organism evidence="10 11">
    <name type="scientific">Panicum virgatum</name>
    <name type="common">Blackwell switchgrass</name>
    <dbReference type="NCBI Taxonomy" id="38727"/>
    <lineage>
        <taxon>Eukaryota</taxon>
        <taxon>Viridiplantae</taxon>
        <taxon>Streptophyta</taxon>
        <taxon>Embryophyta</taxon>
        <taxon>Tracheophyta</taxon>
        <taxon>Spermatophyta</taxon>
        <taxon>Magnoliopsida</taxon>
        <taxon>Liliopsida</taxon>
        <taxon>Poales</taxon>
        <taxon>Poaceae</taxon>
        <taxon>PACMAD clade</taxon>
        <taxon>Panicoideae</taxon>
        <taxon>Panicodae</taxon>
        <taxon>Paniceae</taxon>
        <taxon>Panicinae</taxon>
        <taxon>Panicum</taxon>
        <taxon>Panicum sect. Hiantes</taxon>
    </lineage>
</organism>
<comment type="caution">
    <text evidence="8">Lacks conserved residue(s) required for the propagation of feature annotation.</text>
</comment>
<evidence type="ECO:0000313" key="10">
    <source>
        <dbReference type="EMBL" id="KAG2559253.1"/>
    </source>
</evidence>
<evidence type="ECO:0000256" key="7">
    <source>
        <dbReference type="ARBA" id="ARBA00023136"/>
    </source>
</evidence>
<keyword evidence="11" id="KW-1185">Reference proteome</keyword>
<evidence type="ECO:0000256" key="1">
    <source>
        <dbReference type="ARBA" id="ARBA00004651"/>
    </source>
</evidence>
<evidence type="ECO:0000256" key="4">
    <source>
        <dbReference type="ARBA" id="ARBA00022475"/>
    </source>
</evidence>
<feature type="transmembrane region" description="Helical" evidence="8">
    <location>
        <begin position="128"/>
        <end position="151"/>
    </location>
</feature>
<dbReference type="Pfam" id="PF04535">
    <property type="entry name" value="CASP_dom"/>
    <property type="match status" value="1"/>
</dbReference>
<proteinExistence type="inferred from homology"/>
<evidence type="ECO:0000313" key="11">
    <source>
        <dbReference type="Proteomes" id="UP000823388"/>
    </source>
</evidence>
<evidence type="ECO:0000256" key="2">
    <source>
        <dbReference type="ARBA" id="ARBA00007651"/>
    </source>
</evidence>
<keyword evidence="4 8" id="KW-1003">Cell membrane</keyword>
<gene>
    <name evidence="10" type="ORF">PVAP13_8NG288800</name>
</gene>
<comment type="subcellular location">
    <subcellularLocation>
        <location evidence="1 8">Cell membrane</location>
        <topology evidence="1 8">Multi-pass membrane protein</topology>
    </subcellularLocation>
</comment>
<accession>A0A8T0PBQ7</accession>
<dbReference type="PANTHER" id="PTHR33573">
    <property type="entry name" value="CASP-LIKE PROTEIN 4A4"/>
    <property type="match status" value="1"/>
</dbReference>
<comment type="similarity">
    <text evidence="2 8">Belongs to the Casparian strip membrane proteins (CASP) family.</text>
</comment>
<evidence type="ECO:0000256" key="6">
    <source>
        <dbReference type="ARBA" id="ARBA00022989"/>
    </source>
</evidence>
<evidence type="ECO:0000256" key="3">
    <source>
        <dbReference type="ARBA" id="ARBA00011489"/>
    </source>
</evidence>
<sequence length="154" mass="17210">MRLDSATKCCTTFPALNSAQTEKSFPRSFSSYHVLCSKLILSPQTHHGRYTVGVNVIVSFYSIAQAFVETRRLISPWLWSTSCYCISLVLDQVLAYLLMSASSAAASRNHLRANGFAMDRFRRNINAAVWFSFLGFLALAAHSLISMANLFSRI</sequence>
<feature type="domain" description="Casparian strip membrane protein" evidence="9">
    <location>
        <begin position="49"/>
        <end position="138"/>
    </location>
</feature>
<evidence type="ECO:0000259" key="9">
    <source>
        <dbReference type="Pfam" id="PF04535"/>
    </source>
</evidence>
<dbReference type="Proteomes" id="UP000823388">
    <property type="component" value="Chromosome 8N"/>
</dbReference>